<keyword evidence="1" id="KW-1133">Transmembrane helix</keyword>
<keyword evidence="1" id="KW-0812">Transmembrane</keyword>
<evidence type="ECO:0000256" key="1">
    <source>
        <dbReference type="SAM" id="Phobius"/>
    </source>
</evidence>
<sequence>MSDPLYMRLPPGWWILFALAFGAAFWTGLLMLLL</sequence>
<name>A0A1N7PNA4_9RHOB</name>
<proteinExistence type="predicted"/>
<dbReference type="EMBL" id="FTOG01000010">
    <property type="protein sequence ID" value="SIT12081.1"/>
    <property type="molecule type" value="Genomic_DNA"/>
</dbReference>
<dbReference type="Proteomes" id="UP000186221">
    <property type="component" value="Unassembled WGS sequence"/>
</dbReference>
<accession>A0A1N7PNA4</accession>
<keyword evidence="1" id="KW-0472">Membrane</keyword>
<keyword evidence="3" id="KW-1185">Reference proteome</keyword>
<gene>
    <name evidence="2" type="ORF">SAMN05421580_110155</name>
</gene>
<organism evidence="2 3">
    <name type="scientific">Rhodobacter aestuarii</name>
    <dbReference type="NCBI Taxonomy" id="453582"/>
    <lineage>
        <taxon>Bacteria</taxon>
        <taxon>Pseudomonadati</taxon>
        <taxon>Pseudomonadota</taxon>
        <taxon>Alphaproteobacteria</taxon>
        <taxon>Rhodobacterales</taxon>
        <taxon>Rhodobacter group</taxon>
        <taxon>Rhodobacter</taxon>
    </lineage>
</organism>
<evidence type="ECO:0000313" key="2">
    <source>
        <dbReference type="EMBL" id="SIT12081.1"/>
    </source>
</evidence>
<feature type="transmembrane region" description="Helical" evidence="1">
    <location>
        <begin position="12"/>
        <end position="33"/>
    </location>
</feature>
<evidence type="ECO:0000313" key="3">
    <source>
        <dbReference type="Proteomes" id="UP000186221"/>
    </source>
</evidence>
<reference evidence="3" key="1">
    <citation type="submission" date="2017-01" db="EMBL/GenBank/DDBJ databases">
        <authorList>
            <person name="Varghese N."/>
            <person name="Submissions S."/>
        </authorList>
    </citation>
    <scope>NUCLEOTIDE SEQUENCE [LARGE SCALE GENOMIC DNA]</scope>
    <source>
        <strain evidence="3">DSM 19945</strain>
    </source>
</reference>
<protein>
    <submittedName>
        <fullName evidence="2">Uncharacterized protein</fullName>
    </submittedName>
</protein>
<dbReference type="AlphaFoldDB" id="A0A1N7PNA4"/>